<dbReference type="SUPFAM" id="SSF52467">
    <property type="entry name" value="DHS-like NAD/FAD-binding domain"/>
    <property type="match status" value="1"/>
</dbReference>
<comment type="caution">
    <text evidence="10">The sequence shown here is derived from an EMBL/GenBank/DDBJ whole genome shotgun (WGS) entry which is preliminary data.</text>
</comment>
<dbReference type="AlphaFoldDB" id="A0A9P6RWW3"/>
<feature type="compositionally biased region" description="Polar residues" evidence="8">
    <location>
        <begin position="418"/>
        <end position="430"/>
    </location>
</feature>
<evidence type="ECO:0000313" key="11">
    <source>
        <dbReference type="Proteomes" id="UP000738325"/>
    </source>
</evidence>
<evidence type="ECO:0000256" key="2">
    <source>
        <dbReference type="ARBA" id="ARBA00006924"/>
    </source>
</evidence>
<evidence type="ECO:0000313" key="10">
    <source>
        <dbReference type="EMBL" id="KAG0329922.1"/>
    </source>
</evidence>
<gene>
    <name evidence="10" type="primary">SIRT2_2</name>
    <name evidence="10" type="ORF">BGZ99_010033</name>
</gene>
<dbReference type="Gene3D" id="3.30.1600.10">
    <property type="entry name" value="SIR2/SIRT2 'Small Domain"/>
    <property type="match status" value="1"/>
</dbReference>
<dbReference type="GO" id="GO:0017136">
    <property type="term" value="F:histone deacetylase activity, NAD-dependent"/>
    <property type="evidence" value="ECO:0007669"/>
    <property type="project" value="TreeGrafter"/>
</dbReference>
<evidence type="ECO:0000259" key="9">
    <source>
        <dbReference type="PROSITE" id="PS50305"/>
    </source>
</evidence>
<dbReference type="PROSITE" id="PS50305">
    <property type="entry name" value="SIRTUIN"/>
    <property type="match status" value="1"/>
</dbReference>
<protein>
    <submittedName>
        <fullName evidence="10">NAD-dependent protein deacetylase sirtuin-2</fullName>
    </submittedName>
</protein>
<feature type="compositionally biased region" description="Basic and acidic residues" evidence="8">
    <location>
        <begin position="397"/>
        <end position="409"/>
    </location>
</feature>
<dbReference type="Pfam" id="PF02146">
    <property type="entry name" value="SIR2"/>
    <property type="match status" value="1"/>
</dbReference>
<comment type="similarity">
    <text evidence="2">Belongs to the sirtuin family. Class I subfamily.</text>
</comment>
<keyword evidence="11" id="KW-1185">Reference proteome</keyword>
<evidence type="ECO:0000256" key="1">
    <source>
        <dbReference type="ARBA" id="ARBA00001947"/>
    </source>
</evidence>
<keyword evidence="6" id="KW-0520">NAD</keyword>
<proteinExistence type="inferred from homology"/>
<evidence type="ECO:0000256" key="8">
    <source>
        <dbReference type="SAM" id="MobiDB-lite"/>
    </source>
</evidence>
<dbReference type="InterPro" id="IPR050134">
    <property type="entry name" value="NAD-dep_sirtuin_deacylases"/>
</dbReference>
<dbReference type="PANTHER" id="PTHR11085">
    <property type="entry name" value="NAD-DEPENDENT PROTEIN DEACYLASE SIRTUIN-5, MITOCHONDRIAL-RELATED"/>
    <property type="match status" value="1"/>
</dbReference>
<feature type="compositionally biased region" description="Low complexity" evidence="8">
    <location>
        <begin position="431"/>
        <end position="440"/>
    </location>
</feature>
<dbReference type="Gene3D" id="3.40.50.1220">
    <property type="entry name" value="TPP-binding domain"/>
    <property type="match status" value="1"/>
</dbReference>
<keyword evidence="5" id="KW-0862">Zinc</keyword>
<dbReference type="Proteomes" id="UP000738325">
    <property type="component" value="Unassembled WGS sequence"/>
</dbReference>
<evidence type="ECO:0000256" key="7">
    <source>
        <dbReference type="PROSITE-ProRule" id="PRU00236"/>
    </source>
</evidence>
<dbReference type="OrthoDB" id="420264at2759"/>
<evidence type="ECO:0000256" key="6">
    <source>
        <dbReference type="ARBA" id="ARBA00023027"/>
    </source>
</evidence>
<accession>A0A9P6RWW3</accession>
<name>A0A9P6RWW3_9FUNG</name>
<feature type="region of interest" description="Disordered" evidence="8">
    <location>
        <begin position="670"/>
        <end position="691"/>
    </location>
</feature>
<reference evidence="10" key="1">
    <citation type="journal article" date="2020" name="Fungal Divers.">
        <title>Resolving the Mortierellaceae phylogeny through synthesis of multi-gene phylogenetics and phylogenomics.</title>
        <authorList>
            <person name="Vandepol N."/>
            <person name="Liber J."/>
            <person name="Desiro A."/>
            <person name="Na H."/>
            <person name="Kennedy M."/>
            <person name="Barry K."/>
            <person name="Grigoriev I.V."/>
            <person name="Miller A.N."/>
            <person name="O'Donnell K."/>
            <person name="Stajich J.E."/>
            <person name="Bonito G."/>
        </authorList>
    </citation>
    <scope>NUCLEOTIDE SEQUENCE</scope>
    <source>
        <strain evidence="10">REB-010B</strain>
    </source>
</reference>
<organism evidence="10 11">
    <name type="scientific">Dissophora globulifera</name>
    <dbReference type="NCBI Taxonomy" id="979702"/>
    <lineage>
        <taxon>Eukaryota</taxon>
        <taxon>Fungi</taxon>
        <taxon>Fungi incertae sedis</taxon>
        <taxon>Mucoromycota</taxon>
        <taxon>Mortierellomycotina</taxon>
        <taxon>Mortierellomycetes</taxon>
        <taxon>Mortierellales</taxon>
        <taxon>Mortierellaceae</taxon>
        <taxon>Dissophora</taxon>
    </lineage>
</organism>
<evidence type="ECO:0000256" key="4">
    <source>
        <dbReference type="ARBA" id="ARBA00022723"/>
    </source>
</evidence>
<feature type="region of interest" description="Disordered" evidence="8">
    <location>
        <begin position="570"/>
        <end position="607"/>
    </location>
</feature>
<keyword evidence="3" id="KW-0808">Transferase</keyword>
<dbReference type="GO" id="GO:0005634">
    <property type="term" value="C:nucleus"/>
    <property type="evidence" value="ECO:0007669"/>
    <property type="project" value="TreeGrafter"/>
</dbReference>
<feature type="compositionally biased region" description="Polar residues" evidence="8">
    <location>
        <begin position="356"/>
        <end position="366"/>
    </location>
</feature>
<dbReference type="InterPro" id="IPR026591">
    <property type="entry name" value="Sirtuin_cat_small_dom_sf"/>
</dbReference>
<comment type="cofactor">
    <cofactor evidence="1">
        <name>Zn(2+)</name>
        <dbReference type="ChEBI" id="CHEBI:29105"/>
    </cofactor>
</comment>
<dbReference type="InterPro" id="IPR003000">
    <property type="entry name" value="Sirtuin"/>
</dbReference>
<feature type="region of interest" description="Disordered" evidence="8">
    <location>
        <begin position="1"/>
        <end position="23"/>
    </location>
</feature>
<feature type="compositionally biased region" description="Low complexity" evidence="8">
    <location>
        <begin position="595"/>
        <end position="605"/>
    </location>
</feature>
<feature type="compositionally biased region" description="Polar residues" evidence="8">
    <location>
        <begin position="474"/>
        <end position="496"/>
    </location>
</feature>
<comment type="caution">
    <text evidence="7">Lacks conserved residue(s) required for the propagation of feature annotation.</text>
</comment>
<feature type="compositionally biased region" description="Basic and acidic residues" evidence="8">
    <location>
        <begin position="453"/>
        <end position="468"/>
    </location>
</feature>
<evidence type="ECO:0000256" key="3">
    <source>
        <dbReference type="ARBA" id="ARBA00022679"/>
    </source>
</evidence>
<feature type="domain" description="Deacetylase sirtuin-type" evidence="9">
    <location>
        <begin position="27"/>
        <end position="300"/>
    </location>
</feature>
<feature type="compositionally biased region" description="Low complexity" evidence="8">
    <location>
        <begin position="670"/>
        <end position="679"/>
    </location>
</feature>
<dbReference type="InterPro" id="IPR029035">
    <property type="entry name" value="DHS-like_NAD/FAD-binding_dom"/>
</dbReference>
<sequence>MSSAAAVRIPIKSRPLKPKPEPEPRVQILKDDTINSIADLITTGNAKNIIVMTGAGISTAAGIKDFRSPGTGLYDDLEKYNLPFPEAVFDLAFFKETPHPFYQLAKHLYPGRYRPTLTHYLLPLLAKKNLLLRSYTQNIDSLERLAGLDEELLVEAHGSFAISKCVQCDMISDPAWVKRHIMDGDIPYCKRCAGLVKPGITFFGENIPLRFSKMADIDFEKCDLLVVLGTSLKVEPFNKLIGKVSPRCPRLLINREKAGQELHSGFDFDDKRNYTVQRDALFLGNCDDGVKELASLCGWADELQEMYDTGHIQLKHAEEKEQLASVAVVKDDEDDEELSQPYFEKDDLDTEEDTARNPSTDISASMDSLDDITHRFGRSTLLSQGDTFSQPSVPEHLASKVEESKEQEKSVGLPTELDSASSSHNSQPSLTITTTTTTTIPVSPADNAVNLDGKPKEALAAERPKDETSLGVPDQQQQKLTLSAPIPTTSSADRATTTFTTSNIGETAASSGTLLKTPQLESAALASQPGSPEIAPLSDTSAGTLLTLQSSTTHGSDSKDVESLCKDKVAKSEDVKSSDTQQQDALSLPTPTPTPTLTSTSTLTPDSMPLGIMTASLNQQYSSPKDAPVAVAPVLLNGMVNGRGGGGGGSIGQGHLFNTGSARINTFSGGSVHGSSVSHSHSHSHSHMISSISKGSSGVMVSHLGSSLGGGDGGGGIAAAAGGGGGYGPSSGGGGSNTFLGRVDGPGLLQMVRRKRRKDFELGVGSGMSGSGSGPLRGEIFRYLRGPGAVPAHHLTCGRVSKKRRVV</sequence>
<dbReference type="GO" id="GO:0070403">
    <property type="term" value="F:NAD+ binding"/>
    <property type="evidence" value="ECO:0007669"/>
    <property type="project" value="InterPro"/>
</dbReference>
<dbReference type="CDD" id="cd01408">
    <property type="entry name" value="SIRT1"/>
    <property type="match status" value="1"/>
</dbReference>
<feature type="region of interest" description="Disordered" evidence="8">
    <location>
        <begin position="327"/>
        <end position="368"/>
    </location>
</feature>
<dbReference type="EMBL" id="JAAAIP010000009">
    <property type="protein sequence ID" value="KAG0329922.1"/>
    <property type="molecule type" value="Genomic_DNA"/>
</dbReference>
<evidence type="ECO:0000256" key="5">
    <source>
        <dbReference type="ARBA" id="ARBA00022833"/>
    </source>
</evidence>
<keyword evidence="4" id="KW-0479">Metal-binding</keyword>
<dbReference type="InterPro" id="IPR026590">
    <property type="entry name" value="Ssirtuin_cat_dom"/>
</dbReference>
<feature type="region of interest" description="Disordered" evidence="8">
    <location>
        <begin position="397"/>
        <end position="496"/>
    </location>
</feature>
<dbReference type="GO" id="GO:0046872">
    <property type="term" value="F:metal ion binding"/>
    <property type="evidence" value="ECO:0007669"/>
    <property type="project" value="UniProtKB-KW"/>
</dbReference>
<dbReference type="PANTHER" id="PTHR11085:SF6">
    <property type="entry name" value="NAD-DEPENDENT PROTEIN DEACETYLASE SIRTUIN-2"/>
    <property type="match status" value="1"/>
</dbReference>